<sequence length="198" mass="22142">MNKKILHTVFAHTANNFAKKIAIVHGQSSINYEELNAKSTRMSVYLREMGVKQDIIVGIALDRSIEYIASIIAVMKAGGIFLPLDMTLPKNRLDYILKKSHPSIIIVGSSQKDAVKPQFKSLGIDEKQTPLIEIDQNLALWPSINETHVTGIESHADDSIYIMYTSGSTGAPKAILGQNKSLSHFVHWEKRNLNWMIN</sequence>
<dbReference type="PANTHER" id="PTHR44845:SF6">
    <property type="entry name" value="BETA-ALANINE-ACTIVATING ENZYME"/>
    <property type="match status" value="1"/>
</dbReference>
<organism evidence="4 5">
    <name type="scientific">Candidatus Magnetoglobus multicellularis str. Araruama</name>
    <dbReference type="NCBI Taxonomy" id="890399"/>
    <lineage>
        <taxon>Bacteria</taxon>
        <taxon>Pseudomonadati</taxon>
        <taxon>Thermodesulfobacteriota</taxon>
        <taxon>Desulfobacteria</taxon>
        <taxon>Desulfobacterales</taxon>
        <taxon>Desulfobacteraceae</taxon>
        <taxon>Candidatus Magnetoglobus</taxon>
    </lineage>
</organism>
<dbReference type="Pfam" id="PF00501">
    <property type="entry name" value="AMP-binding"/>
    <property type="match status" value="1"/>
</dbReference>
<evidence type="ECO:0000256" key="2">
    <source>
        <dbReference type="ARBA" id="ARBA00022553"/>
    </source>
</evidence>
<keyword evidence="1" id="KW-0596">Phosphopantetheine</keyword>
<gene>
    <name evidence="4" type="ORF">OMM_00827</name>
</gene>
<dbReference type="Gene3D" id="3.40.50.12780">
    <property type="entry name" value="N-terminal domain of ligase-like"/>
    <property type="match status" value="1"/>
</dbReference>
<dbReference type="FunFam" id="3.40.50.980:FF:000001">
    <property type="entry name" value="Non-ribosomal peptide synthetase"/>
    <property type="match status" value="1"/>
</dbReference>
<reference evidence="5" key="1">
    <citation type="submission" date="2012-11" db="EMBL/GenBank/DDBJ databases">
        <authorList>
            <person name="Lucero-Rivera Y.E."/>
            <person name="Tovar-Ramirez D."/>
        </authorList>
    </citation>
    <scope>NUCLEOTIDE SEQUENCE [LARGE SCALE GENOMIC DNA]</scope>
    <source>
        <strain evidence="5">Araruama</strain>
    </source>
</reference>
<evidence type="ECO:0000256" key="1">
    <source>
        <dbReference type="ARBA" id="ARBA00022450"/>
    </source>
</evidence>
<dbReference type="InterPro" id="IPR042099">
    <property type="entry name" value="ANL_N_sf"/>
</dbReference>
<dbReference type="PROSITE" id="PS00455">
    <property type="entry name" value="AMP_BINDING"/>
    <property type="match status" value="1"/>
</dbReference>
<dbReference type="GO" id="GO:0016874">
    <property type="term" value="F:ligase activity"/>
    <property type="evidence" value="ECO:0007669"/>
    <property type="project" value="UniProtKB-KW"/>
</dbReference>
<dbReference type="PANTHER" id="PTHR44845">
    <property type="entry name" value="CARRIER DOMAIN-CONTAINING PROTEIN"/>
    <property type="match status" value="1"/>
</dbReference>
<dbReference type="Proteomes" id="UP000189670">
    <property type="component" value="Unassembled WGS sequence"/>
</dbReference>
<feature type="domain" description="AMP-dependent synthetase/ligase" evidence="3">
    <location>
        <begin position="10"/>
        <end position="187"/>
    </location>
</feature>
<keyword evidence="4" id="KW-0436">Ligase</keyword>
<protein>
    <submittedName>
        <fullName evidence="4">AMP-dependent synthetase and ligase</fullName>
    </submittedName>
</protein>
<evidence type="ECO:0000313" key="5">
    <source>
        <dbReference type="Proteomes" id="UP000189670"/>
    </source>
</evidence>
<dbReference type="SUPFAM" id="SSF56801">
    <property type="entry name" value="Acetyl-CoA synthetase-like"/>
    <property type="match status" value="1"/>
</dbReference>
<dbReference type="InterPro" id="IPR000873">
    <property type="entry name" value="AMP-dep_synth/lig_dom"/>
</dbReference>
<comment type="caution">
    <text evidence="4">The sequence shown here is derived from an EMBL/GenBank/DDBJ whole genome shotgun (WGS) entry which is preliminary data.</text>
</comment>
<dbReference type="EMBL" id="ATBP01000049">
    <property type="protein sequence ID" value="ETR73599.1"/>
    <property type="molecule type" value="Genomic_DNA"/>
</dbReference>
<keyword evidence="2" id="KW-0597">Phosphoprotein</keyword>
<evidence type="ECO:0000259" key="3">
    <source>
        <dbReference type="Pfam" id="PF00501"/>
    </source>
</evidence>
<dbReference type="InterPro" id="IPR020845">
    <property type="entry name" value="AMP-binding_CS"/>
</dbReference>
<evidence type="ECO:0000313" key="4">
    <source>
        <dbReference type="EMBL" id="ETR73599.1"/>
    </source>
</evidence>
<accession>A0A1V1PFB6</accession>
<proteinExistence type="predicted"/>
<dbReference type="AlphaFoldDB" id="A0A1V1PFB6"/>
<name>A0A1V1PFB6_9BACT</name>